<name>A0A6A7A7X7_9PLEO</name>
<dbReference type="AlphaFoldDB" id="A0A6A7A7X7"/>
<gene>
    <name evidence="1" type="ORF">CC86DRAFT_368409</name>
</gene>
<dbReference type="EMBL" id="MU006221">
    <property type="protein sequence ID" value="KAF2829390.1"/>
    <property type="molecule type" value="Genomic_DNA"/>
</dbReference>
<reference evidence="1" key="1">
    <citation type="journal article" date="2020" name="Stud. Mycol.">
        <title>101 Dothideomycetes genomes: a test case for predicting lifestyles and emergence of pathogens.</title>
        <authorList>
            <person name="Haridas S."/>
            <person name="Albert R."/>
            <person name="Binder M."/>
            <person name="Bloem J."/>
            <person name="Labutti K."/>
            <person name="Salamov A."/>
            <person name="Andreopoulos B."/>
            <person name="Baker S."/>
            <person name="Barry K."/>
            <person name="Bills G."/>
            <person name="Bluhm B."/>
            <person name="Cannon C."/>
            <person name="Castanera R."/>
            <person name="Culley D."/>
            <person name="Daum C."/>
            <person name="Ezra D."/>
            <person name="Gonzalez J."/>
            <person name="Henrissat B."/>
            <person name="Kuo A."/>
            <person name="Liang C."/>
            <person name="Lipzen A."/>
            <person name="Lutzoni F."/>
            <person name="Magnuson J."/>
            <person name="Mondo S."/>
            <person name="Nolan M."/>
            <person name="Ohm R."/>
            <person name="Pangilinan J."/>
            <person name="Park H.-J."/>
            <person name="Ramirez L."/>
            <person name="Alfaro M."/>
            <person name="Sun H."/>
            <person name="Tritt A."/>
            <person name="Yoshinaga Y."/>
            <person name="Zwiers L.-H."/>
            <person name="Turgeon B."/>
            <person name="Goodwin S."/>
            <person name="Spatafora J."/>
            <person name="Crous P."/>
            <person name="Grigoriev I."/>
        </authorList>
    </citation>
    <scope>NUCLEOTIDE SEQUENCE</scope>
    <source>
        <strain evidence="1">CBS 113818</strain>
    </source>
</reference>
<protein>
    <submittedName>
        <fullName evidence="1">Uncharacterized protein</fullName>
    </submittedName>
</protein>
<dbReference type="Gene3D" id="2.30.30.40">
    <property type="entry name" value="SH3 Domains"/>
    <property type="match status" value="1"/>
</dbReference>
<evidence type="ECO:0000313" key="1">
    <source>
        <dbReference type="EMBL" id="KAF2829390.1"/>
    </source>
</evidence>
<dbReference type="InterPro" id="IPR036028">
    <property type="entry name" value="SH3-like_dom_sf"/>
</dbReference>
<dbReference type="Proteomes" id="UP000799424">
    <property type="component" value="Unassembled WGS sequence"/>
</dbReference>
<sequence>METLHYQETVLLLILKALKNLSRGEQRLKLREDDTALSLSKAKRPSSSMFGLRGEDRYSFASEGLKKGNIVFTFDMDLFASTAYRNALFERGNTRHGEESSRYRKSIPTTILDDEDNVPKSPQVYGTNAAVTERTAMLQIGPVRPPLLSVAPISAQHKDVSEGTLGVKDQTKITVARDHDKSVAEPFTQWPWHPVAARVYGRALRDYNAKDPHRVSFRVGDHIRFNDKPVHGVLCDGILNGTRGLVLVEYFAHVAESTTVFKKAHCINRWADSDEFTLTEQEVSQALKNKADAS</sequence>
<proteinExistence type="predicted"/>
<evidence type="ECO:0000313" key="2">
    <source>
        <dbReference type="Proteomes" id="UP000799424"/>
    </source>
</evidence>
<accession>A0A6A7A7X7</accession>
<keyword evidence="2" id="KW-1185">Reference proteome</keyword>
<dbReference type="OrthoDB" id="341259at2759"/>
<dbReference type="SUPFAM" id="SSF50044">
    <property type="entry name" value="SH3-domain"/>
    <property type="match status" value="1"/>
</dbReference>
<organism evidence="1 2">
    <name type="scientific">Ophiobolus disseminans</name>
    <dbReference type="NCBI Taxonomy" id="1469910"/>
    <lineage>
        <taxon>Eukaryota</taxon>
        <taxon>Fungi</taxon>
        <taxon>Dikarya</taxon>
        <taxon>Ascomycota</taxon>
        <taxon>Pezizomycotina</taxon>
        <taxon>Dothideomycetes</taxon>
        <taxon>Pleosporomycetidae</taxon>
        <taxon>Pleosporales</taxon>
        <taxon>Pleosporineae</taxon>
        <taxon>Phaeosphaeriaceae</taxon>
        <taxon>Ophiobolus</taxon>
    </lineage>
</organism>